<evidence type="ECO:0000313" key="1">
    <source>
        <dbReference type="EMBL" id="CCC50264.1"/>
    </source>
</evidence>
<organism evidence="1">
    <name type="scientific">Trypanosoma vivax (strain Y486)</name>
    <dbReference type="NCBI Taxonomy" id="1055687"/>
    <lineage>
        <taxon>Eukaryota</taxon>
        <taxon>Discoba</taxon>
        <taxon>Euglenozoa</taxon>
        <taxon>Kinetoplastea</taxon>
        <taxon>Metakinetoplastina</taxon>
        <taxon>Trypanosomatida</taxon>
        <taxon>Trypanosomatidae</taxon>
        <taxon>Trypanosoma</taxon>
        <taxon>Duttonella</taxon>
    </lineage>
</organism>
<gene>
    <name evidence="1" type="ORF">TVY486_0900870</name>
</gene>
<reference evidence="1" key="1">
    <citation type="journal article" date="2012" name="Proc. Natl. Acad. Sci. U.S.A.">
        <title>Antigenic diversity is generated by distinct evolutionary mechanisms in African trypanosome species.</title>
        <authorList>
            <person name="Jackson A.P."/>
            <person name="Berry A."/>
            <person name="Aslett M."/>
            <person name="Allison H.C."/>
            <person name="Burton P."/>
            <person name="Vavrova-Anderson J."/>
            <person name="Brown R."/>
            <person name="Browne H."/>
            <person name="Corton N."/>
            <person name="Hauser H."/>
            <person name="Gamble J."/>
            <person name="Gilderthorp R."/>
            <person name="Marcello L."/>
            <person name="McQuillan J."/>
            <person name="Otto T.D."/>
            <person name="Quail M.A."/>
            <person name="Sanders M.J."/>
            <person name="van Tonder A."/>
            <person name="Ginger M.L."/>
            <person name="Field M.C."/>
            <person name="Barry J.D."/>
            <person name="Hertz-Fowler C."/>
            <person name="Berriman M."/>
        </authorList>
    </citation>
    <scope>NUCLEOTIDE SEQUENCE</scope>
    <source>
        <strain evidence="1">Y486</strain>
    </source>
</reference>
<sequence>MCVRVRIYFLKDAVFFCYIALPGSTVFRGYFRCTLYYRTYDSVVHTLTLRVWQATPCCKFHKTMSTHLCAQILFEEPSSLSSLPLSVLSNPSPPHFFPSPPPPPFC</sequence>
<dbReference type="AlphaFoldDB" id="G0U1W5"/>
<proteinExistence type="predicted"/>
<protein>
    <submittedName>
        <fullName evidence="1">Uncharacterized protein</fullName>
    </submittedName>
</protein>
<name>G0U1W5_TRYVY</name>
<dbReference type="EMBL" id="HE573025">
    <property type="protein sequence ID" value="CCC50264.1"/>
    <property type="molecule type" value="Genomic_DNA"/>
</dbReference>
<accession>G0U1W5</accession>
<dbReference type="VEuPathDB" id="TriTrypDB:TvY486_0900870"/>